<evidence type="ECO:0000313" key="7">
    <source>
        <dbReference type="Proteomes" id="UP000092544"/>
    </source>
</evidence>
<dbReference type="GO" id="GO:0016020">
    <property type="term" value="C:membrane"/>
    <property type="evidence" value="ECO:0007669"/>
    <property type="project" value="UniProtKB-SubCell"/>
</dbReference>
<proteinExistence type="predicted"/>
<dbReference type="GO" id="GO:0007165">
    <property type="term" value="P:signal transduction"/>
    <property type="evidence" value="ECO:0007669"/>
    <property type="project" value="UniProtKB-KW"/>
</dbReference>
<keyword evidence="4" id="KW-0175">Coiled coil</keyword>
<dbReference type="Gene3D" id="1.10.287.950">
    <property type="entry name" value="Methyl-accepting chemotaxis protein"/>
    <property type="match status" value="1"/>
</dbReference>
<dbReference type="GO" id="GO:0006935">
    <property type="term" value="P:chemotaxis"/>
    <property type="evidence" value="ECO:0007669"/>
    <property type="project" value="UniProtKB-ARBA"/>
</dbReference>
<dbReference type="STRING" id="1792290.MSP8886_00086"/>
<name>A0A1A8T0X9_9GAMM</name>
<dbReference type="PANTHER" id="PTHR32089">
    <property type="entry name" value="METHYL-ACCEPTING CHEMOTAXIS PROTEIN MCPB"/>
    <property type="match status" value="1"/>
</dbReference>
<dbReference type="PANTHER" id="PTHR32089:SF112">
    <property type="entry name" value="LYSOZYME-LIKE PROTEIN-RELATED"/>
    <property type="match status" value="1"/>
</dbReference>
<evidence type="ECO:0000313" key="6">
    <source>
        <dbReference type="EMBL" id="SBS24798.1"/>
    </source>
</evidence>
<dbReference type="Pfam" id="PF00015">
    <property type="entry name" value="MCPsignal"/>
    <property type="match status" value="1"/>
</dbReference>
<sequence>MFWNTSRKKHQDMNNELELLKERNEALNQALREKDQQIAELSAQVSPSNASISKDILAGQVTSSADQLTMLGQRVQLISEELFEPMSECAGTSDELEHSCTQLSGLNASIVEISSKATNSLESVKELKSLAVEINNFASIINKISEQTNLLALNAAIEAARAGESGRGFAVVADEVRELAKRSRESSEEISELVQRIQVSTEEVEESIDDLSKRTEMLHNTSSNVARSFEQSTEQTSNIIHSAYKAMAYGHLSSGLLEMLQLQHRWLAMYLNDQTPSPDEFDPRTSQFGQWYFDGEDNEYDFRNNHHFKQTEHDLMALFQQGQSLFEGAFQQQVNDTNHQVYLDKIHTMDSNINNILKDLDAVTQYLFQKVERH</sequence>
<evidence type="ECO:0000256" key="3">
    <source>
        <dbReference type="PROSITE-ProRule" id="PRU00284"/>
    </source>
</evidence>
<dbReference type="AlphaFoldDB" id="A0A1A8T0X9"/>
<evidence type="ECO:0000256" key="1">
    <source>
        <dbReference type="ARBA" id="ARBA00004370"/>
    </source>
</evidence>
<dbReference type="OrthoDB" id="6097167at2"/>
<dbReference type="PROSITE" id="PS50111">
    <property type="entry name" value="CHEMOTAXIS_TRANSDUC_2"/>
    <property type="match status" value="1"/>
</dbReference>
<comment type="subcellular location">
    <subcellularLocation>
        <location evidence="1">Membrane</location>
    </subcellularLocation>
</comment>
<reference evidence="6 7" key="1">
    <citation type="submission" date="2016-06" db="EMBL/GenBank/DDBJ databases">
        <authorList>
            <person name="Kjaerup R.B."/>
            <person name="Dalgaard T.S."/>
            <person name="Juul-Madsen H.R."/>
        </authorList>
    </citation>
    <scope>NUCLEOTIDE SEQUENCE [LARGE SCALE GENOMIC DNA]</scope>
    <source>
        <strain evidence="6 7">CECT 8886</strain>
    </source>
</reference>
<dbReference type="Proteomes" id="UP000092544">
    <property type="component" value="Unassembled WGS sequence"/>
</dbReference>
<feature type="coiled-coil region" evidence="4">
    <location>
        <begin position="10"/>
        <end position="44"/>
    </location>
</feature>
<dbReference type="RefSeq" id="WP_067011604.1">
    <property type="nucleotide sequence ID" value="NZ_FLOB01000001.1"/>
</dbReference>
<evidence type="ECO:0000259" key="5">
    <source>
        <dbReference type="PROSITE" id="PS50111"/>
    </source>
</evidence>
<keyword evidence="7" id="KW-1185">Reference proteome</keyword>
<dbReference type="EMBL" id="FLOB01000001">
    <property type="protein sequence ID" value="SBS24798.1"/>
    <property type="molecule type" value="Genomic_DNA"/>
</dbReference>
<evidence type="ECO:0000256" key="4">
    <source>
        <dbReference type="SAM" id="Coils"/>
    </source>
</evidence>
<evidence type="ECO:0000256" key="2">
    <source>
        <dbReference type="ARBA" id="ARBA00023224"/>
    </source>
</evidence>
<organism evidence="6 7">
    <name type="scientific">Marinomonas spartinae</name>
    <dbReference type="NCBI Taxonomy" id="1792290"/>
    <lineage>
        <taxon>Bacteria</taxon>
        <taxon>Pseudomonadati</taxon>
        <taxon>Pseudomonadota</taxon>
        <taxon>Gammaproteobacteria</taxon>
        <taxon>Oceanospirillales</taxon>
        <taxon>Oceanospirillaceae</taxon>
        <taxon>Marinomonas</taxon>
    </lineage>
</organism>
<protein>
    <submittedName>
        <fullName evidence="6">Methyl-accepting chemotaxis protein PctB</fullName>
    </submittedName>
</protein>
<gene>
    <name evidence="6" type="primary">pctB_2</name>
    <name evidence="6" type="ORF">MSP8886_00086</name>
</gene>
<keyword evidence="2 3" id="KW-0807">Transducer</keyword>
<accession>A0A1A8T0X9</accession>
<dbReference type="SMART" id="SM00283">
    <property type="entry name" value="MA"/>
    <property type="match status" value="1"/>
</dbReference>
<feature type="domain" description="Methyl-accepting transducer" evidence="5">
    <location>
        <begin position="80"/>
        <end position="239"/>
    </location>
</feature>
<dbReference type="InterPro" id="IPR004089">
    <property type="entry name" value="MCPsignal_dom"/>
</dbReference>
<dbReference type="SUPFAM" id="SSF58104">
    <property type="entry name" value="Methyl-accepting chemotaxis protein (MCP) signaling domain"/>
    <property type="match status" value="1"/>
</dbReference>